<sequence length="258" mass="30157">MKKNILFLMAVFFVSFYSNSQQKEINNYKYIIVSDKFDFVKEKDQYQTSSLTKFLLKKNGFEVLLESEEYPEDLKSDRCAALFATVIDESTMFKSRLAIQLKDCFNKVVYTSGFGESREKEYKKSYQLAIRNAHKNMSEMVYTPLPKNEKVIQKDVKVHTPQVVTKVIDTDVSQEILKKNDTGVKKIPSNILYAQVNENGYQLVNTKPEVLFLLLDTNVKDVFIIKDKNGILYKKNTVWIAEYYTNEKLIVEEYQVKF</sequence>
<keyword evidence="3" id="KW-1185">Reference proteome</keyword>
<dbReference type="OrthoDB" id="1274006at2"/>
<evidence type="ECO:0000313" key="3">
    <source>
        <dbReference type="Proteomes" id="UP000307140"/>
    </source>
</evidence>
<dbReference type="AlphaFoldDB" id="A0A5S3N9D3"/>
<evidence type="ECO:0008006" key="4">
    <source>
        <dbReference type="Google" id="ProtNLM"/>
    </source>
</evidence>
<protein>
    <recommendedName>
        <fullName evidence="4">Secreted protein</fullName>
    </recommendedName>
</protein>
<evidence type="ECO:0000256" key="1">
    <source>
        <dbReference type="SAM" id="SignalP"/>
    </source>
</evidence>
<organism evidence="2 3">
    <name type="scientific">Polaribacter aestuariivivens</name>
    <dbReference type="NCBI Taxonomy" id="2304626"/>
    <lineage>
        <taxon>Bacteria</taxon>
        <taxon>Pseudomonadati</taxon>
        <taxon>Bacteroidota</taxon>
        <taxon>Flavobacteriia</taxon>
        <taxon>Flavobacteriales</taxon>
        <taxon>Flavobacteriaceae</taxon>
    </lineage>
</organism>
<dbReference type="RefSeq" id="WP_138536183.1">
    <property type="nucleotide sequence ID" value="NZ_VANR01000005.1"/>
</dbReference>
<feature type="signal peptide" evidence="1">
    <location>
        <begin position="1"/>
        <end position="20"/>
    </location>
</feature>
<dbReference type="EMBL" id="VANR01000005">
    <property type="protein sequence ID" value="TMM29496.1"/>
    <property type="molecule type" value="Genomic_DNA"/>
</dbReference>
<accession>A0A5S3N9D3</accession>
<proteinExistence type="predicted"/>
<feature type="chain" id="PRO_5024416268" description="Secreted protein" evidence="1">
    <location>
        <begin position="21"/>
        <end position="258"/>
    </location>
</feature>
<reference evidence="2 3" key="1">
    <citation type="submission" date="2019-05" db="EMBL/GenBank/DDBJ databases">
        <title>Polaribacter aestuariivivens sp. nov., isolated from a tidal flat.</title>
        <authorList>
            <person name="Yoon J.-H."/>
        </authorList>
    </citation>
    <scope>NUCLEOTIDE SEQUENCE [LARGE SCALE GENOMIC DNA]</scope>
    <source>
        <strain evidence="2 3">DBTF-3</strain>
    </source>
</reference>
<keyword evidence="1" id="KW-0732">Signal</keyword>
<dbReference type="Proteomes" id="UP000307140">
    <property type="component" value="Unassembled WGS sequence"/>
</dbReference>
<evidence type="ECO:0000313" key="2">
    <source>
        <dbReference type="EMBL" id="TMM29496.1"/>
    </source>
</evidence>
<comment type="caution">
    <text evidence="2">The sequence shown here is derived from an EMBL/GenBank/DDBJ whole genome shotgun (WGS) entry which is preliminary data.</text>
</comment>
<gene>
    <name evidence="2" type="ORF">FDT66_10250</name>
</gene>
<name>A0A5S3N9D3_9FLAO</name>